<sequence>MKKLFLLICCSFLNYAHATQDCRATSLYWASDFNKFIQQDEFIVYYTDRPNSKNYIQNQTDLNNNHIPDYVENILIQAIAARDAYTLARLRPPLESPRYKNKTGSIAIFVKDIPGNGVAFEEPSRFTNVAAGKMPCSLIIYISNKFPVFPGNYFAVVSHELFHLYQYSYAQFKNSWYLESLAKWAEQSLRLSPKIISNENWLYPITEFEWENQVFSKSYNNLFRYLFLKNKNDMLVFPESFTQRRYIDGSLVFKDKYWPGGKAIVRLLDDLQKQSNHISKLNHWDKYNWEEKNQRLVDWNAIIKSSILNNIKADDLQDHYP</sequence>
<feature type="chain" id="PRO_5046392038" description="Peptidase MA-like domain-containing protein" evidence="1">
    <location>
        <begin position="19"/>
        <end position="321"/>
    </location>
</feature>
<evidence type="ECO:0008006" key="4">
    <source>
        <dbReference type="Google" id="ProtNLM"/>
    </source>
</evidence>
<comment type="caution">
    <text evidence="2">The sequence shown here is derived from an EMBL/GenBank/DDBJ whole genome shotgun (WGS) entry which is preliminary data.</text>
</comment>
<organism evidence="2 3">
    <name type="scientific">Acinetobacter baylyi</name>
    <dbReference type="NCBI Taxonomy" id="202950"/>
    <lineage>
        <taxon>Bacteria</taxon>
        <taxon>Pseudomonadati</taxon>
        <taxon>Pseudomonadota</taxon>
        <taxon>Gammaproteobacteria</taxon>
        <taxon>Moraxellales</taxon>
        <taxon>Moraxellaceae</taxon>
        <taxon>Acinetobacter</taxon>
    </lineage>
</organism>
<accession>A0ABU0UU50</accession>
<gene>
    <name evidence="2" type="ORF">QE380_001004</name>
</gene>
<proteinExistence type="predicted"/>
<dbReference type="EMBL" id="JAUTBK010000002">
    <property type="protein sequence ID" value="MDQ1208081.1"/>
    <property type="molecule type" value="Genomic_DNA"/>
</dbReference>
<protein>
    <recommendedName>
        <fullName evidence="4">Peptidase MA-like domain-containing protein</fullName>
    </recommendedName>
</protein>
<evidence type="ECO:0000313" key="3">
    <source>
        <dbReference type="Proteomes" id="UP001233360"/>
    </source>
</evidence>
<name>A0ABU0UU50_ACIBI</name>
<feature type="signal peptide" evidence="1">
    <location>
        <begin position="1"/>
        <end position="18"/>
    </location>
</feature>
<keyword evidence="1" id="KW-0732">Signal</keyword>
<keyword evidence="3" id="KW-1185">Reference proteome</keyword>
<evidence type="ECO:0000313" key="2">
    <source>
        <dbReference type="EMBL" id="MDQ1208081.1"/>
    </source>
</evidence>
<evidence type="ECO:0000256" key="1">
    <source>
        <dbReference type="SAM" id="SignalP"/>
    </source>
</evidence>
<reference evidence="2 3" key="1">
    <citation type="submission" date="2023-07" db="EMBL/GenBank/DDBJ databases">
        <title>Functional and genomic diversity of the sorghum phyllosphere microbiome.</title>
        <authorList>
            <person name="Shade A."/>
        </authorList>
    </citation>
    <scope>NUCLEOTIDE SEQUENCE [LARGE SCALE GENOMIC DNA]</scope>
    <source>
        <strain evidence="2 3">SORGH_AS_0887</strain>
    </source>
</reference>
<dbReference type="RefSeq" id="WP_307002477.1">
    <property type="nucleotide sequence ID" value="NZ_JAUTBK010000002.1"/>
</dbReference>
<dbReference type="Proteomes" id="UP001233360">
    <property type="component" value="Unassembled WGS sequence"/>
</dbReference>